<gene>
    <name evidence="5" type="ORF">BJ970_004752</name>
</gene>
<dbReference type="InterPro" id="IPR036291">
    <property type="entry name" value="NAD(P)-bd_dom_sf"/>
</dbReference>
<evidence type="ECO:0000313" key="6">
    <source>
        <dbReference type="Proteomes" id="UP000584374"/>
    </source>
</evidence>
<dbReference type="Gene3D" id="3.40.50.720">
    <property type="entry name" value="NAD(P)-binding Rossmann-like Domain"/>
    <property type="match status" value="2"/>
</dbReference>
<keyword evidence="2" id="KW-0520">NAD</keyword>
<dbReference type="InterPro" id="IPR036220">
    <property type="entry name" value="UDP-Glc/GDP-Man_DH_C_sf"/>
</dbReference>
<dbReference type="RefSeq" id="WP_184728214.1">
    <property type="nucleotide sequence ID" value="NZ_JACHIW010000001.1"/>
</dbReference>
<dbReference type="GO" id="GO:0016628">
    <property type="term" value="F:oxidoreductase activity, acting on the CH-CH group of donors, NAD or NADP as acceptor"/>
    <property type="evidence" value="ECO:0007669"/>
    <property type="project" value="InterPro"/>
</dbReference>
<comment type="caution">
    <text evidence="5">The sequence shown here is derived from an EMBL/GenBank/DDBJ whole genome shotgun (WGS) entry which is preliminary data.</text>
</comment>
<dbReference type="InterPro" id="IPR014026">
    <property type="entry name" value="UDP-Glc/GDP-Man_DH_dimer"/>
</dbReference>
<dbReference type="InterPro" id="IPR028359">
    <property type="entry name" value="UDP_ManNAc/GlcNAc_DH"/>
</dbReference>
<evidence type="ECO:0000256" key="1">
    <source>
        <dbReference type="ARBA" id="ARBA00023002"/>
    </source>
</evidence>
<dbReference type="InterPro" id="IPR014027">
    <property type="entry name" value="UDP-Glc/GDP-Man_DH_C"/>
</dbReference>
<dbReference type="NCBIfam" id="TIGR03026">
    <property type="entry name" value="NDP-sugDHase"/>
    <property type="match status" value="1"/>
</dbReference>
<dbReference type="InterPro" id="IPR017476">
    <property type="entry name" value="UDP-Glc/GDP-Man"/>
</dbReference>
<dbReference type="PIRSF" id="PIRSF500136">
    <property type="entry name" value="UDP_ManNAc_DH"/>
    <property type="match status" value="1"/>
</dbReference>
<organism evidence="5 6">
    <name type="scientific">Saccharopolyspora phatthalungensis</name>
    <dbReference type="NCBI Taxonomy" id="664693"/>
    <lineage>
        <taxon>Bacteria</taxon>
        <taxon>Bacillati</taxon>
        <taxon>Actinomycetota</taxon>
        <taxon>Actinomycetes</taxon>
        <taxon>Pseudonocardiales</taxon>
        <taxon>Pseudonocardiaceae</taxon>
        <taxon>Saccharopolyspora</taxon>
    </lineage>
</organism>
<evidence type="ECO:0000313" key="5">
    <source>
        <dbReference type="EMBL" id="MBB5157218.1"/>
    </source>
</evidence>
<evidence type="ECO:0000259" key="4">
    <source>
        <dbReference type="SMART" id="SM00984"/>
    </source>
</evidence>
<dbReference type="AlphaFoldDB" id="A0A840QEU8"/>
<dbReference type="PIRSF" id="PIRSF000124">
    <property type="entry name" value="UDPglc_GDPman_dh"/>
    <property type="match status" value="1"/>
</dbReference>
<dbReference type="GO" id="GO:0051287">
    <property type="term" value="F:NAD binding"/>
    <property type="evidence" value="ECO:0007669"/>
    <property type="project" value="InterPro"/>
</dbReference>
<dbReference type="SUPFAM" id="SSF48179">
    <property type="entry name" value="6-phosphogluconate dehydrogenase C-terminal domain-like"/>
    <property type="match status" value="1"/>
</dbReference>
<dbReference type="InterPro" id="IPR008927">
    <property type="entry name" value="6-PGluconate_DH-like_C_sf"/>
</dbReference>
<evidence type="ECO:0000256" key="3">
    <source>
        <dbReference type="PIRNR" id="PIRNR000124"/>
    </source>
</evidence>
<dbReference type="SMART" id="SM00984">
    <property type="entry name" value="UDPG_MGDP_dh_C"/>
    <property type="match status" value="1"/>
</dbReference>
<dbReference type="Pfam" id="PF03720">
    <property type="entry name" value="UDPG_MGDP_dh_C"/>
    <property type="match status" value="1"/>
</dbReference>
<feature type="domain" description="UDP-glucose/GDP-mannose dehydrogenase C-terminal" evidence="4">
    <location>
        <begin position="327"/>
        <end position="422"/>
    </location>
</feature>
<dbReference type="GO" id="GO:0047004">
    <property type="term" value="F:UDP-N-acetylglucosamine 6-dehydrogenase activity"/>
    <property type="evidence" value="ECO:0007669"/>
    <property type="project" value="UniProtKB-EC"/>
</dbReference>
<dbReference type="EC" id="1.1.1.136" evidence="5"/>
<sequence>MRTNSVRHAQSQARVAVVGVGYTGLPLALGFARTGLSVICLDNDPDKIAAITSAQSYLPDVTDAELAAASDRLHATTDPDKLSMSDSVVICVPTPLDAHGAPDLSAVFSVIDTVGPRMKPRCLIVLQSTVPPGTTRALAQRLADRSGLLPGKDFHLAHAPERIDPANKAGWNLANTPKLVGGLTPACTSAATELFAQVIEHVVPVSTLEVAETAKVFENTFRMVNIALTYELADLCASMSIPVNEVIDAASTKPYSFLAHRAGPGVGGECIAVDPMFLTSVADKAGVDLPMICSAYRRIRARPLTVAERLNELLRARGTDLAGSHVLVVGVAYKPGVADTRNAPAIDLIRALRAADAKVSYTDPMVPELQVDNEVVPYVDWSRESVSAADCLVLTTPHEEIMRRPLWYAAPMLLDCWHIVQAGDGVVHL</sequence>
<dbReference type="Pfam" id="PF00984">
    <property type="entry name" value="UDPG_MGDP_dh"/>
    <property type="match status" value="1"/>
</dbReference>
<dbReference type="PANTHER" id="PTHR43491:SF1">
    <property type="entry name" value="UDP-N-ACETYL-D-MANNOSAMINE DEHYDROGENASE"/>
    <property type="match status" value="1"/>
</dbReference>
<accession>A0A840QEU8</accession>
<dbReference type="EMBL" id="JACHIW010000001">
    <property type="protein sequence ID" value="MBB5157218.1"/>
    <property type="molecule type" value="Genomic_DNA"/>
</dbReference>
<dbReference type="PANTHER" id="PTHR43491">
    <property type="entry name" value="UDP-N-ACETYL-D-MANNOSAMINE DEHYDROGENASE"/>
    <property type="match status" value="1"/>
</dbReference>
<protein>
    <submittedName>
        <fullName evidence="5">UDP-N-acetyl-D-glucosamine dehydrogenase</fullName>
        <ecNumber evidence="5">1.1.1.136</ecNumber>
    </submittedName>
</protein>
<dbReference type="Pfam" id="PF03721">
    <property type="entry name" value="UDPG_MGDP_dh_N"/>
    <property type="match status" value="1"/>
</dbReference>
<proteinExistence type="inferred from homology"/>
<keyword evidence="1 5" id="KW-0560">Oxidoreductase</keyword>
<dbReference type="GO" id="GO:0000271">
    <property type="term" value="P:polysaccharide biosynthetic process"/>
    <property type="evidence" value="ECO:0007669"/>
    <property type="project" value="InterPro"/>
</dbReference>
<reference evidence="5 6" key="1">
    <citation type="submission" date="2020-08" db="EMBL/GenBank/DDBJ databases">
        <title>Sequencing the genomes of 1000 actinobacteria strains.</title>
        <authorList>
            <person name="Klenk H.-P."/>
        </authorList>
    </citation>
    <scope>NUCLEOTIDE SEQUENCE [LARGE SCALE GENOMIC DNA]</scope>
    <source>
        <strain evidence="5 6">DSM 45584</strain>
    </source>
</reference>
<dbReference type="SUPFAM" id="SSF52413">
    <property type="entry name" value="UDP-glucose/GDP-mannose dehydrogenase C-terminal domain"/>
    <property type="match status" value="1"/>
</dbReference>
<evidence type="ECO:0000256" key="2">
    <source>
        <dbReference type="ARBA" id="ARBA00023027"/>
    </source>
</evidence>
<dbReference type="InterPro" id="IPR001732">
    <property type="entry name" value="UDP-Glc/GDP-Man_DH_N"/>
</dbReference>
<comment type="similarity">
    <text evidence="3">Belongs to the UDP-glucose/GDP-mannose dehydrogenase family.</text>
</comment>
<name>A0A840QEU8_9PSEU</name>
<keyword evidence="6" id="KW-1185">Reference proteome</keyword>
<dbReference type="SUPFAM" id="SSF51735">
    <property type="entry name" value="NAD(P)-binding Rossmann-fold domains"/>
    <property type="match status" value="1"/>
</dbReference>
<dbReference type="Proteomes" id="UP000584374">
    <property type="component" value="Unassembled WGS sequence"/>
</dbReference>